<accession>A0A803LYG7</accession>
<keyword evidence="4" id="KW-0804">Transcription</keyword>
<evidence type="ECO:0000256" key="1">
    <source>
        <dbReference type="ARBA" id="ARBA00004123"/>
    </source>
</evidence>
<dbReference type="PANTHER" id="PTHR31391">
    <property type="entry name" value="B3 DOMAIN-CONTAINING PROTEIN OS11G0197600-RELATED"/>
    <property type="match status" value="1"/>
</dbReference>
<dbReference type="Pfam" id="PF02362">
    <property type="entry name" value="B3"/>
    <property type="match status" value="1"/>
</dbReference>
<proteinExistence type="predicted"/>
<evidence type="ECO:0000256" key="4">
    <source>
        <dbReference type="ARBA" id="ARBA00023163"/>
    </source>
</evidence>
<protein>
    <recommendedName>
        <fullName evidence="6">TF-B3 domain-containing protein</fullName>
    </recommendedName>
</protein>
<dbReference type="InterPro" id="IPR044837">
    <property type="entry name" value="REM16-like"/>
</dbReference>
<evidence type="ECO:0000256" key="3">
    <source>
        <dbReference type="ARBA" id="ARBA00023125"/>
    </source>
</evidence>
<keyword evidence="5" id="KW-0539">Nucleus</keyword>
<dbReference type="AlphaFoldDB" id="A0A803LYG7"/>
<dbReference type="InterPro" id="IPR003340">
    <property type="entry name" value="B3_DNA-bd"/>
</dbReference>
<evidence type="ECO:0000256" key="5">
    <source>
        <dbReference type="ARBA" id="ARBA00023242"/>
    </source>
</evidence>
<evidence type="ECO:0000313" key="8">
    <source>
        <dbReference type="Proteomes" id="UP000596660"/>
    </source>
</evidence>
<dbReference type="CDD" id="cd10017">
    <property type="entry name" value="B3_DNA"/>
    <property type="match status" value="1"/>
</dbReference>
<keyword evidence="3" id="KW-0238">DNA-binding</keyword>
<comment type="subcellular location">
    <subcellularLocation>
        <location evidence="1">Nucleus</location>
    </subcellularLocation>
</comment>
<dbReference type="PROSITE" id="PS50863">
    <property type="entry name" value="B3"/>
    <property type="match status" value="1"/>
</dbReference>
<evidence type="ECO:0000313" key="7">
    <source>
        <dbReference type="EnsemblPlants" id="AUR62020518-RA:cds"/>
    </source>
</evidence>
<sequence length="211" mass="24039">MKPRVNTCEDIDIEPKTGAPFFHIILTKTHVCPRYLLQYQTIPAEGARILPDIEVPVILTHGTKSWRMNYIGKNVVHKRDMNEEQQLDPVSIDTEEDEEIEPLSGNPMFHTIPAEITHILPHKTAPVTLTRGKKSWETTYFGRHPTHKRFELSSWKEFAVDNKLKVGDVCIFELMTLSDEALKLKVQVLRGDFPSILLGNDGTSDNPIVVE</sequence>
<evidence type="ECO:0000256" key="2">
    <source>
        <dbReference type="ARBA" id="ARBA00023015"/>
    </source>
</evidence>
<dbReference type="Proteomes" id="UP000596660">
    <property type="component" value="Unplaced"/>
</dbReference>
<organism evidence="7 8">
    <name type="scientific">Chenopodium quinoa</name>
    <name type="common">Quinoa</name>
    <dbReference type="NCBI Taxonomy" id="63459"/>
    <lineage>
        <taxon>Eukaryota</taxon>
        <taxon>Viridiplantae</taxon>
        <taxon>Streptophyta</taxon>
        <taxon>Embryophyta</taxon>
        <taxon>Tracheophyta</taxon>
        <taxon>Spermatophyta</taxon>
        <taxon>Magnoliopsida</taxon>
        <taxon>eudicotyledons</taxon>
        <taxon>Gunneridae</taxon>
        <taxon>Pentapetalae</taxon>
        <taxon>Caryophyllales</taxon>
        <taxon>Chenopodiaceae</taxon>
        <taxon>Chenopodioideae</taxon>
        <taxon>Atripliceae</taxon>
        <taxon>Chenopodium</taxon>
    </lineage>
</organism>
<keyword evidence="8" id="KW-1185">Reference proteome</keyword>
<dbReference type="GO" id="GO:0003677">
    <property type="term" value="F:DNA binding"/>
    <property type="evidence" value="ECO:0007669"/>
    <property type="project" value="UniProtKB-KW"/>
</dbReference>
<keyword evidence="2" id="KW-0805">Transcription regulation</keyword>
<reference evidence="7" key="2">
    <citation type="submission" date="2021-03" db="UniProtKB">
        <authorList>
            <consortium name="EnsemblPlants"/>
        </authorList>
    </citation>
    <scope>IDENTIFICATION</scope>
</reference>
<feature type="domain" description="TF-B3" evidence="6">
    <location>
        <begin position="134"/>
        <end position="192"/>
    </location>
</feature>
<dbReference type="InterPro" id="IPR015300">
    <property type="entry name" value="DNA-bd_pseudobarrel_sf"/>
</dbReference>
<dbReference type="GO" id="GO:0005634">
    <property type="term" value="C:nucleus"/>
    <property type="evidence" value="ECO:0007669"/>
    <property type="project" value="UniProtKB-SubCell"/>
</dbReference>
<name>A0A803LYG7_CHEQI</name>
<dbReference type="PANTHER" id="PTHR31391:SF64">
    <property type="entry name" value="B3 DOMAIN-CONTAINING PROTEIN OS06G0112300"/>
    <property type="match status" value="1"/>
</dbReference>
<reference evidence="7" key="1">
    <citation type="journal article" date="2017" name="Nature">
        <title>The genome of Chenopodium quinoa.</title>
        <authorList>
            <person name="Jarvis D.E."/>
            <person name="Ho Y.S."/>
            <person name="Lightfoot D.J."/>
            <person name="Schmoeckel S.M."/>
            <person name="Li B."/>
            <person name="Borm T.J.A."/>
            <person name="Ohyanagi H."/>
            <person name="Mineta K."/>
            <person name="Michell C.T."/>
            <person name="Saber N."/>
            <person name="Kharbatia N.M."/>
            <person name="Rupper R.R."/>
            <person name="Sharp A.R."/>
            <person name="Dally N."/>
            <person name="Boughton B.A."/>
            <person name="Woo Y.H."/>
            <person name="Gao G."/>
            <person name="Schijlen E.G.W.M."/>
            <person name="Guo X."/>
            <person name="Momin A.A."/>
            <person name="Negrao S."/>
            <person name="Al-Babili S."/>
            <person name="Gehring C."/>
            <person name="Roessner U."/>
            <person name="Jung C."/>
            <person name="Murphy K."/>
            <person name="Arold S.T."/>
            <person name="Gojobori T."/>
            <person name="van der Linden C.G."/>
            <person name="van Loo E.N."/>
            <person name="Jellen E.N."/>
            <person name="Maughan P.J."/>
            <person name="Tester M."/>
        </authorList>
    </citation>
    <scope>NUCLEOTIDE SEQUENCE [LARGE SCALE GENOMIC DNA]</scope>
    <source>
        <strain evidence="7">cv. PI 614886</strain>
    </source>
</reference>
<dbReference type="Gramene" id="AUR62020518-RA">
    <property type="protein sequence ID" value="AUR62020518-RA:cds"/>
    <property type="gene ID" value="AUR62020518"/>
</dbReference>
<dbReference type="Gene3D" id="2.40.330.10">
    <property type="entry name" value="DNA-binding pseudobarrel domain"/>
    <property type="match status" value="1"/>
</dbReference>
<evidence type="ECO:0000259" key="6">
    <source>
        <dbReference type="PROSITE" id="PS50863"/>
    </source>
</evidence>
<dbReference type="EnsemblPlants" id="AUR62020518-RA">
    <property type="protein sequence ID" value="AUR62020518-RA:cds"/>
    <property type="gene ID" value="AUR62020518"/>
</dbReference>
<dbReference type="SUPFAM" id="SSF101936">
    <property type="entry name" value="DNA-binding pseudobarrel domain"/>
    <property type="match status" value="1"/>
</dbReference>